<dbReference type="EMBL" id="BGPR01000118">
    <property type="protein sequence ID" value="GBL96252.1"/>
    <property type="molecule type" value="Genomic_DNA"/>
</dbReference>
<dbReference type="Proteomes" id="UP000499080">
    <property type="component" value="Unassembled WGS sequence"/>
</dbReference>
<reference evidence="1 2" key="1">
    <citation type="journal article" date="2019" name="Sci. Rep.">
        <title>Orb-weaving spider Araneus ventricosus genome elucidates the spidroin gene catalogue.</title>
        <authorList>
            <person name="Kono N."/>
            <person name="Nakamura H."/>
            <person name="Ohtoshi R."/>
            <person name="Moran D.A.P."/>
            <person name="Shinohara A."/>
            <person name="Yoshida Y."/>
            <person name="Fujiwara M."/>
            <person name="Mori M."/>
            <person name="Tomita M."/>
            <person name="Arakawa K."/>
        </authorList>
    </citation>
    <scope>NUCLEOTIDE SEQUENCE [LARGE SCALE GENOMIC DNA]</scope>
</reference>
<sequence>MSASPLRLSSHRPSSPYVCVPSPQRISMKFFSFSFGYSRKILLLLLFQPETLSPKSVKISVLPSCTSHFESPGEDRQATPNRQIFKRGKGTVRIQTFLAKESQPRQVESEWIEHAVDCPHFTQSERGSLIADQRASFNFNWEEREF</sequence>
<protein>
    <submittedName>
        <fullName evidence="1">Uncharacterized protein</fullName>
    </submittedName>
</protein>
<evidence type="ECO:0000313" key="2">
    <source>
        <dbReference type="Proteomes" id="UP000499080"/>
    </source>
</evidence>
<proteinExistence type="predicted"/>
<dbReference type="AlphaFoldDB" id="A0A4Y2BVN2"/>
<accession>A0A4Y2BVN2</accession>
<keyword evidence="2" id="KW-1185">Reference proteome</keyword>
<comment type="caution">
    <text evidence="1">The sequence shown here is derived from an EMBL/GenBank/DDBJ whole genome shotgun (WGS) entry which is preliminary data.</text>
</comment>
<organism evidence="1 2">
    <name type="scientific">Araneus ventricosus</name>
    <name type="common">Orbweaver spider</name>
    <name type="synonym">Epeira ventricosa</name>
    <dbReference type="NCBI Taxonomy" id="182803"/>
    <lineage>
        <taxon>Eukaryota</taxon>
        <taxon>Metazoa</taxon>
        <taxon>Ecdysozoa</taxon>
        <taxon>Arthropoda</taxon>
        <taxon>Chelicerata</taxon>
        <taxon>Arachnida</taxon>
        <taxon>Araneae</taxon>
        <taxon>Araneomorphae</taxon>
        <taxon>Entelegynae</taxon>
        <taxon>Araneoidea</taxon>
        <taxon>Araneidae</taxon>
        <taxon>Araneus</taxon>
    </lineage>
</organism>
<gene>
    <name evidence="1" type="ORF">AVEN_118785_1</name>
</gene>
<evidence type="ECO:0000313" key="1">
    <source>
        <dbReference type="EMBL" id="GBL96252.1"/>
    </source>
</evidence>
<name>A0A4Y2BVN2_ARAVE</name>